<evidence type="ECO:0000313" key="8">
    <source>
        <dbReference type="Proteomes" id="UP000076502"/>
    </source>
</evidence>
<feature type="transmembrane region" description="Helical" evidence="5">
    <location>
        <begin position="325"/>
        <end position="342"/>
    </location>
</feature>
<evidence type="ECO:0000256" key="3">
    <source>
        <dbReference type="ARBA" id="ARBA00022989"/>
    </source>
</evidence>
<gene>
    <name evidence="7" type="ORF">WN55_02218</name>
</gene>
<evidence type="ECO:0000256" key="5">
    <source>
        <dbReference type="SAM" id="Phobius"/>
    </source>
</evidence>
<dbReference type="PANTHER" id="PTHR22950">
    <property type="entry name" value="AMINO ACID TRANSPORTER"/>
    <property type="match status" value="1"/>
</dbReference>
<dbReference type="AlphaFoldDB" id="A0A154PHQ6"/>
<evidence type="ECO:0000256" key="1">
    <source>
        <dbReference type="ARBA" id="ARBA00004141"/>
    </source>
</evidence>
<evidence type="ECO:0000256" key="2">
    <source>
        <dbReference type="ARBA" id="ARBA00022692"/>
    </source>
</evidence>
<feature type="transmembrane region" description="Helical" evidence="5">
    <location>
        <begin position="45"/>
        <end position="67"/>
    </location>
</feature>
<reference evidence="7 8" key="1">
    <citation type="submission" date="2015-07" db="EMBL/GenBank/DDBJ databases">
        <title>The genome of Dufourea novaeangliae.</title>
        <authorList>
            <person name="Pan H."/>
            <person name="Kapheim K."/>
        </authorList>
    </citation>
    <scope>NUCLEOTIDE SEQUENCE [LARGE SCALE GENOMIC DNA]</scope>
    <source>
        <strain evidence="7">0120121106</strain>
        <tissue evidence="7">Whole body</tissue>
    </source>
</reference>
<feature type="transmembrane region" description="Helical" evidence="5">
    <location>
        <begin position="284"/>
        <end position="304"/>
    </location>
</feature>
<dbReference type="STRING" id="178035.A0A154PHQ6"/>
<feature type="transmembrane region" description="Helical" evidence="5">
    <location>
        <begin position="506"/>
        <end position="527"/>
    </location>
</feature>
<accession>A0A154PHQ6</accession>
<comment type="subcellular location">
    <subcellularLocation>
        <location evidence="1">Membrane</location>
        <topology evidence="1">Multi-pass membrane protein</topology>
    </subcellularLocation>
</comment>
<name>A0A154PHQ6_DUFNO</name>
<feature type="domain" description="Amino acid transporter transmembrane" evidence="6">
    <location>
        <begin position="35"/>
        <end position="380"/>
    </location>
</feature>
<proteinExistence type="predicted"/>
<keyword evidence="8" id="KW-1185">Reference proteome</keyword>
<dbReference type="OMA" id="DMKRKSQ"/>
<feature type="transmembrane region" description="Helical" evidence="5">
    <location>
        <begin position="104"/>
        <end position="123"/>
    </location>
</feature>
<keyword evidence="2 5" id="KW-0812">Transmembrane</keyword>
<protein>
    <submittedName>
        <fullName evidence="7">Proton-coupled amino acid transporter 3</fullName>
    </submittedName>
</protein>
<sequence>MNRERRPLLYRDANSELSLFFATLCVIDIFGVFPIIALPRAIVQCGLYGIPLVLIVLGLQIYTAVLLGKSWIIAKTLDPQISRKNRHPLAAVTELTLGPRAKTFVTIILDLTVFGCSIPNLLVASQNLQLFGLKISGQRFDLSFCYWLLVVGVLLCPIMWLGSPRDMKLITTFSSITVILTAVLIWWCIIDDDRELNILPVPTSPSWDKFISGYGMLAFQFDVHPTLMTVQVDMRRPQGINKAVIISFLVSGSLFTVTASLAVWKYGASTTANVLQMVPGGFTMSAAILLAALQLCLSSALGHSALFQDLEDQWNIRPSFGWKRCAVRSAIVFLGVAVGESVPRFDIVIALIGGSLTGPLVFVLPPLIYSKATALKRRSIRVSTPEVYSGSERRRSIGGGISTDPRIHSRSVYYGVLGMPKSEYYQYSYVYYDELEDEFDDTMDYENDTVNDRKTSEQYLMTQRNHDDEPVFIDASNPFSTYRRLVSEQPVRRSILNCTSRRWHDWFGYLIVLFGIVVTISSTYINIKNTIRYVQFTPPCILNVTTL</sequence>
<feature type="transmembrane region" description="Helical" evidence="5">
    <location>
        <begin position="348"/>
        <end position="369"/>
    </location>
</feature>
<feature type="transmembrane region" description="Helical" evidence="5">
    <location>
        <begin position="169"/>
        <end position="189"/>
    </location>
</feature>
<dbReference type="GO" id="GO:0005774">
    <property type="term" value="C:vacuolar membrane"/>
    <property type="evidence" value="ECO:0007669"/>
    <property type="project" value="TreeGrafter"/>
</dbReference>
<feature type="transmembrane region" description="Helical" evidence="5">
    <location>
        <begin position="144"/>
        <end position="163"/>
    </location>
</feature>
<keyword evidence="3 5" id="KW-1133">Transmembrane helix</keyword>
<dbReference type="PANTHER" id="PTHR22950:SF703">
    <property type="entry name" value="AMINO ACID TRANSPORTER TRANSMEMBRANE DOMAIN-CONTAINING PROTEIN"/>
    <property type="match status" value="1"/>
</dbReference>
<evidence type="ECO:0000313" key="7">
    <source>
        <dbReference type="EMBL" id="KZC10730.1"/>
    </source>
</evidence>
<dbReference type="OrthoDB" id="28208at2759"/>
<dbReference type="GO" id="GO:0015179">
    <property type="term" value="F:L-amino acid transmembrane transporter activity"/>
    <property type="evidence" value="ECO:0007669"/>
    <property type="project" value="TreeGrafter"/>
</dbReference>
<evidence type="ECO:0000256" key="4">
    <source>
        <dbReference type="ARBA" id="ARBA00023136"/>
    </source>
</evidence>
<dbReference type="Proteomes" id="UP000076502">
    <property type="component" value="Unassembled WGS sequence"/>
</dbReference>
<feature type="transmembrane region" description="Helical" evidence="5">
    <location>
        <begin position="20"/>
        <end position="38"/>
    </location>
</feature>
<organism evidence="7 8">
    <name type="scientific">Dufourea novaeangliae</name>
    <name type="common">Sweat bee</name>
    <dbReference type="NCBI Taxonomy" id="178035"/>
    <lineage>
        <taxon>Eukaryota</taxon>
        <taxon>Metazoa</taxon>
        <taxon>Ecdysozoa</taxon>
        <taxon>Arthropoda</taxon>
        <taxon>Hexapoda</taxon>
        <taxon>Insecta</taxon>
        <taxon>Pterygota</taxon>
        <taxon>Neoptera</taxon>
        <taxon>Endopterygota</taxon>
        <taxon>Hymenoptera</taxon>
        <taxon>Apocrita</taxon>
        <taxon>Aculeata</taxon>
        <taxon>Apoidea</taxon>
        <taxon>Anthophila</taxon>
        <taxon>Halictidae</taxon>
        <taxon>Rophitinae</taxon>
        <taxon>Dufourea</taxon>
    </lineage>
</organism>
<evidence type="ECO:0000259" key="6">
    <source>
        <dbReference type="Pfam" id="PF01490"/>
    </source>
</evidence>
<feature type="transmembrane region" description="Helical" evidence="5">
    <location>
        <begin position="243"/>
        <end position="264"/>
    </location>
</feature>
<dbReference type="InterPro" id="IPR013057">
    <property type="entry name" value="AA_transpt_TM"/>
</dbReference>
<keyword evidence="4 5" id="KW-0472">Membrane</keyword>
<dbReference type="Pfam" id="PF01490">
    <property type="entry name" value="Aa_trans"/>
    <property type="match status" value="1"/>
</dbReference>
<dbReference type="EMBL" id="KQ434896">
    <property type="protein sequence ID" value="KZC10730.1"/>
    <property type="molecule type" value="Genomic_DNA"/>
</dbReference>